<dbReference type="InterPro" id="IPR049053">
    <property type="entry name" value="AFCA-like_C"/>
</dbReference>
<sequence length="84" mass="9167">AVEGLRARGGFDIDMVWNEGALTKAVIKAHYNKSCRLRTKIPVKVFAAGKEINVKQLEDNFIEFEAKAGVNYLITASGAGLITQ</sequence>
<feature type="domain" description="Alpha fucosidase A-like C-terminal" evidence="1">
    <location>
        <begin position="2"/>
        <end position="74"/>
    </location>
</feature>
<dbReference type="EMBL" id="SNRY01001392">
    <property type="protein sequence ID" value="KAA6331277.1"/>
    <property type="molecule type" value="Genomic_DNA"/>
</dbReference>
<organism evidence="2">
    <name type="scientific">termite gut metagenome</name>
    <dbReference type="NCBI Taxonomy" id="433724"/>
    <lineage>
        <taxon>unclassified sequences</taxon>
        <taxon>metagenomes</taxon>
        <taxon>organismal metagenomes</taxon>
    </lineage>
</organism>
<protein>
    <recommendedName>
        <fullName evidence="1">Alpha fucosidase A-like C-terminal domain-containing protein</fullName>
    </recommendedName>
</protein>
<feature type="non-terminal residue" evidence="2">
    <location>
        <position position="1"/>
    </location>
</feature>
<dbReference type="Pfam" id="PF21307">
    <property type="entry name" value="Glyco_hydro_95_C"/>
    <property type="match status" value="1"/>
</dbReference>
<proteinExistence type="predicted"/>
<dbReference type="InterPro" id="IPR013780">
    <property type="entry name" value="Glyco_hydro_b"/>
</dbReference>
<name>A0A5J4RB35_9ZZZZ</name>
<gene>
    <name evidence="2" type="ORF">EZS27_020102</name>
</gene>
<reference evidence="2" key="1">
    <citation type="submission" date="2019-03" db="EMBL/GenBank/DDBJ databases">
        <title>Single cell metagenomics reveals metabolic interactions within the superorganism composed of flagellate Streblomastix strix and complex community of Bacteroidetes bacteria on its surface.</title>
        <authorList>
            <person name="Treitli S.C."/>
            <person name="Kolisko M."/>
            <person name="Husnik F."/>
            <person name="Keeling P."/>
            <person name="Hampl V."/>
        </authorList>
    </citation>
    <scope>NUCLEOTIDE SEQUENCE</scope>
    <source>
        <strain evidence="2">STM</strain>
    </source>
</reference>
<dbReference type="Gene3D" id="2.60.40.1180">
    <property type="entry name" value="Golgi alpha-mannosidase II"/>
    <property type="match status" value="1"/>
</dbReference>
<comment type="caution">
    <text evidence="2">The sequence shown here is derived from an EMBL/GenBank/DDBJ whole genome shotgun (WGS) entry which is preliminary data.</text>
</comment>
<dbReference type="AlphaFoldDB" id="A0A5J4RB35"/>
<evidence type="ECO:0000259" key="1">
    <source>
        <dbReference type="Pfam" id="PF21307"/>
    </source>
</evidence>
<accession>A0A5J4RB35</accession>
<evidence type="ECO:0000313" key="2">
    <source>
        <dbReference type="EMBL" id="KAA6331277.1"/>
    </source>
</evidence>